<evidence type="ECO:0000313" key="1">
    <source>
        <dbReference type="EMBL" id="QHT85366.1"/>
    </source>
</evidence>
<protein>
    <submittedName>
        <fullName evidence="1">Uncharacterized protein</fullName>
    </submittedName>
</protein>
<sequence>MCTIVTCYFQIKSKQPVETYLLWMQYMLEKQCPMVIFCDKESYPIIQAQRPYHTKIIVMTMTEFHSYRYIEAYRSNYEIDHERYHSPELYMIWAEKVHFVKRAIEMNPFQSDRFLWVDIGCFREPSDLQWPKRRIPEKVLTLLVTPFTEEELQCTRETLPSFLTTNRIGATIFGGGKDALLRYHELYYEMVEYFIQTGRFIGKDQSILNSVYLLNPTFFELVEPGPCKDPWFYLQDYLS</sequence>
<accession>A0A6C0HYW4</accession>
<organism evidence="1">
    <name type="scientific">viral metagenome</name>
    <dbReference type="NCBI Taxonomy" id="1070528"/>
    <lineage>
        <taxon>unclassified sequences</taxon>
        <taxon>metagenomes</taxon>
        <taxon>organismal metagenomes</taxon>
    </lineage>
</organism>
<dbReference type="InterPro" id="IPR011735">
    <property type="entry name" value="WlaTC/HtrL_glycosyltransf"/>
</dbReference>
<reference evidence="1" key="1">
    <citation type="journal article" date="2020" name="Nature">
        <title>Giant virus diversity and host interactions through global metagenomics.</title>
        <authorList>
            <person name="Schulz F."/>
            <person name="Roux S."/>
            <person name="Paez-Espino D."/>
            <person name="Jungbluth S."/>
            <person name="Walsh D.A."/>
            <person name="Denef V.J."/>
            <person name="McMahon K.D."/>
            <person name="Konstantinidis K.T."/>
            <person name="Eloe-Fadrosh E.A."/>
            <person name="Kyrpides N.C."/>
            <person name="Woyke T."/>
        </authorList>
    </citation>
    <scope>NUCLEOTIDE SEQUENCE</scope>
    <source>
        <strain evidence="1">GVMAG-M-3300023184-17</strain>
    </source>
</reference>
<dbReference type="EMBL" id="MN740041">
    <property type="protein sequence ID" value="QHT85366.1"/>
    <property type="molecule type" value="Genomic_DNA"/>
</dbReference>
<name>A0A6C0HYW4_9ZZZZ</name>
<dbReference type="Pfam" id="PF09612">
    <property type="entry name" value="HtrL_YibB"/>
    <property type="match status" value="1"/>
</dbReference>
<proteinExistence type="predicted"/>
<dbReference type="AlphaFoldDB" id="A0A6C0HYW4"/>